<proteinExistence type="predicted"/>
<evidence type="ECO:0000313" key="3">
    <source>
        <dbReference type="Proteomes" id="UP001472677"/>
    </source>
</evidence>
<accession>A0ABR2DNI3</accession>
<name>A0ABR2DNI3_9ROSI</name>
<protein>
    <submittedName>
        <fullName evidence="2">Uncharacterized protein</fullName>
    </submittedName>
</protein>
<reference evidence="2 3" key="1">
    <citation type="journal article" date="2024" name="G3 (Bethesda)">
        <title>Genome assembly of Hibiscus sabdariffa L. provides insights into metabolisms of medicinal natural products.</title>
        <authorList>
            <person name="Kim T."/>
        </authorList>
    </citation>
    <scope>NUCLEOTIDE SEQUENCE [LARGE SCALE GENOMIC DNA]</scope>
    <source>
        <strain evidence="2">TK-2024</strain>
        <tissue evidence="2">Old leaves</tissue>
    </source>
</reference>
<organism evidence="2 3">
    <name type="scientific">Hibiscus sabdariffa</name>
    <name type="common">roselle</name>
    <dbReference type="NCBI Taxonomy" id="183260"/>
    <lineage>
        <taxon>Eukaryota</taxon>
        <taxon>Viridiplantae</taxon>
        <taxon>Streptophyta</taxon>
        <taxon>Embryophyta</taxon>
        <taxon>Tracheophyta</taxon>
        <taxon>Spermatophyta</taxon>
        <taxon>Magnoliopsida</taxon>
        <taxon>eudicotyledons</taxon>
        <taxon>Gunneridae</taxon>
        <taxon>Pentapetalae</taxon>
        <taxon>rosids</taxon>
        <taxon>malvids</taxon>
        <taxon>Malvales</taxon>
        <taxon>Malvaceae</taxon>
        <taxon>Malvoideae</taxon>
        <taxon>Hibiscus</taxon>
    </lineage>
</organism>
<feature type="compositionally biased region" description="Basic and acidic residues" evidence="1">
    <location>
        <begin position="8"/>
        <end position="17"/>
    </location>
</feature>
<sequence length="70" mass="7564">MPIFGGSGEDKANKTRIDINNTGTKRNINGGGGNSGITNGKIKTNIATTTMKMNDLLLNINRFNIYDMCI</sequence>
<gene>
    <name evidence="2" type="ORF">V6N12_014582</name>
</gene>
<dbReference type="EMBL" id="JBBPBM010000024">
    <property type="protein sequence ID" value="KAK8541969.1"/>
    <property type="molecule type" value="Genomic_DNA"/>
</dbReference>
<dbReference type="Proteomes" id="UP001472677">
    <property type="component" value="Unassembled WGS sequence"/>
</dbReference>
<evidence type="ECO:0000256" key="1">
    <source>
        <dbReference type="SAM" id="MobiDB-lite"/>
    </source>
</evidence>
<evidence type="ECO:0000313" key="2">
    <source>
        <dbReference type="EMBL" id="KAK8541969.1"/>
    </source>
</evidence>
<keyword evidence="3" id="KW-1185">Reference proteome</keyword>
<feature type="region of interest" description="Disordered" evidence="1">
    <location>
        <begin position="1"/>
        <end position="34"/>
    </location>
</feature>
<comment type="caution">
    <text evidence="2">The sequence shown here is derived from an EMBL/GenBank/DDBJ whole genome shotgun (WGS) entry which is preliminary data.</text>
</comment>